<evidence type="ECO:0000256" key="4">
    <source>
        <dbReference type="ARBA" id="ARBA00022801"/>
    </source>
</evidence>
<evidence type="ECO:0000256" key="1">
    <source>
        <dbReference type="ARBA" id="ARBA00000798"/>
    </source>
</evidence>
<feature type="domain" description="Phospholipase D-like" evidence="7">
    <location>
        <begin position="46"/>
        <end position="171"/>
    </location>
</feature>
<evidence type="ECO:0000313" key="9">
    <source>
        <dbReference type="Proteomes" id="UP000030300"/>
    </source>
</evidence>
<comment type="catalytic activity">
    <reaction evidence="1">
        <text>a 1,2-diacyl-sn-glycero-3-phosphocholine + H2O = a 1,2-diacyl-sn-glycero-3-phosphate + choline + H(+)</text>
        <dbReference type="Rhea" id="RHEA:14445"/>
        <dbReference type="ChEBI" id="CHEBI:15354"/>
        <dbReference type="ChEBI" id="CHEBI:15377"/>
        <dbReference type="ChEBI" id="CHEBI:15378"/>
        <dbReference type="ChEBI" id="CHEBI:57643"/>
        <dbReference type="ChEBI" id="CHEBI:58608"/>
        <dbReference type="EC" id="3.1.4.4"/>
    </reaction>
</comment>
<dbReference type="KEGG" id="psim:KR76_03525"/>
<keyword evidence="6" id="KW-0443">Lipid metabolism</keyword>
<evidence type="ECO:0000259" key="7">
    <source>
        <dbReference type="Pfam" id="PF13091"/>
    </source>
</evidence>
<dbReference type="EMBL" id="CP009896">
    <property type="protein sequence ID" value="AIY16061.2"/>
    <property type="molecule type" value="Genomic_DNA"/>
</dbReference>
<comment type="similarity">
    <text evidence="2">Belongs to the phospholipase D family.</text>
</comment>
<accession>A0A0A1DFL6</accession>
<dbReference type="GO" id="GO:0004630">
    <property type="term" value="F:phospholipase D activity"/>
    <property type="evidence" value="ECO:0007669"/>
    <property type="project" value="UniProtKB-EC"/>
</dbReference>
<protein>
    <recommendedName>
        <fullName evidence="3">phospholipase D</fullName>
        <ecNumber evidence="3">3.1.4.4</ecNumber>
    </recommendedName>
</protein>
<evidence type="ECO:0000256" key="6">
    <source>
        <dbReference type="ARBA" id="ARBA00023098"/>
    </source>
</evidence>
<proteinExistence type="inferred from homology"/>
<dbReference type="PANTHER" id="PTHR43856:SF1">
    <property type="entry name" value="MITOCHONDRIAL CARDIOLIPIN HYDROLASE"/>
    <property type="match status" value="1"/>
</dbReference>
<evidence type="ECO:0000256" key="5">
    <source>
        <dbReference type="ARBA" id="ARBA00022963"/>
    </source>
</evidence>
<evidence type="ECO:0000256" key="3">
    <source>
        <dbReference type="ARBA" id="ARBA00012027"/>
    </source>
</evidence>
<sequence>MQAATAAALAAPGSCQTSGSWEICFQDLSDTESIIIDKIVGLVNATQGAGDQIRLNTYNFTGGTAPVLALATALKDAKTRGVDVRLVLDDSARSGTVGSGLISSGIPVKYCAPDVSCIPSDNSAGNGFIDHSKFATFKSTVNGVTSYTSVVTSMNFVPNQHRTYYQNLVIRRGDVDMYNGLNAYWNSLNAGAWGAGIPANRVINQTGWNAILMPQDGDPVAKWLNAITGCSPDHRRIFLMASTLKIGTRTAVGAALKRLRNMDCNVRVIAIDNDNPCAGMSSYIEQNRTVRVPAHDKVLVVDALLNGQPYKTTWTGSANIVYNAIRGSDEMMLRIEDDAVADMYVARFQTLFAKGTAC</sequence>
<evidence type="ECO:0000256" key="2">
    <source>
        <dbReference type="ARBA" id="ARBA00008664"/>
    </source>
</evidence>
<keyword evidence="4" id="KW-0378">Hydrolase</keyword>
<reference evidence="8 9" key="1">
    <citation type="journal article" date="2015" name="Genome Announc.">
        <title>Complete Genome Sequence of Steroid-Transforming Nocardioides simplex VKM Ac-2033D.</title>
        <authorList>
            <person name="Shtratnikova V.Y."/>
            <person name="Schelkunov M.I."/>
            <person name="Pekov Y.A."/>
            <person name="Fokina V.V."/>
            <person name="Logacheva M.D."/>
            <person name="Sokolov S.L."/>
            <person name="Bragin E.Y."/>
            <person name="Ashapkin V.V."/>
            <person name="Donova M.V."/>
        </authorList>
    </citation>
    <scope>NUCLEOTIDE SEQUENCE [LARGE SCALE GENOMIC DNA]</scope>
    <source>
        <strain evidence="8 9">VKM Ac-2033D</strain>
    </source>
</reference>
<keyword evidence="9" id="KW-1185">Reference proteome</keyword>
<dbReference type="SUPFAM" id="SSF56024">
    <property type="entry name" value="Phospholipase D/nuclease"/>
    <property type="match status" value="1"/>
</dbReference>
<dbReference type="RefSeq" id="WP_075018708.1">
    <property type="nucleotide sequence ID" value="NZ_BJMC01000005.1"/>
</dbReference>
<feature type="domain" description="Phospholipase D-like" evidence="7">
    <location>
        <begin position="241"/>
        <end position="351"/>
    </location>
</feature>
<dbReference type="GeneID" id="96608041"/>
<dbReference type="GO" id="GO:0016042">
    <property type="term" value="P:lipid catabolic process"/>
    <property type="evidence" value="ECO:0007669"/>
    <property type="project" value="UniProtKB-KW"/>
</dbReference>
<dbReference type="Gene3D" id="3.30.870.10">
    <property type="entry name" value="Endonuclease Chain A"/>
    <property type="match status" value="2"/>
</dbReference>
<dbReference type="InterPro" id="IPR025202">
    <property type="entry name" value="PLD-like_dom"/>
</dbReference>
<dbReference type="GO" id="GO:0016891">
    <property type="term" value="F:RNA endonuclease activity producing 5'-phosphomonoesters, hydrolytic mechanism"/>
    <property type="evidence" value="ECO:0007669"/>
    <property type="project" value="TreeGrafter"/>
</dbReference>
<dbReference type="PANTHER" id="PTHR43856">
    <property type="entry name" value="CARDIOLIPIN HYDROLASE"/>
    <property type="match status" value="1"/>
</dbReference>
<dbReference type="EC" id="3.1.4.4" evidence="3"/>
<gene>
    <name evidence="8" type="ORF">KR76_03525</name>
</gene>
<dbReference type="Proteomes" id="UP000030300">
    <property type="component" value="Chromosome"/>
</dbReference>
<dbReference type="Pfam" id="PF13091">
    <property type="entry name" value="PLDc_2"/>
    <property type="match status" value="2"/>
</dbReference>
<dbReference type="eggNOG" id="COG1502">
    <property type="taxonomic scope" value="Bacteria"/>
</dbReference>
<dbReference type="HOGENOM" id="CLU_705777_0_0_11"/>
<dbReference type="InterPro" id="IPR051406">
    <property type="entry name" value="PLD_domain"/>
</dbReference>
<name>A0A0A1DFL6_NOCSI</name>
<evidence type="ECO:0000313" key="8">
    <source>
        <dbReference type="EMBL" id="AIY16061.2"/>
    </source>
</evidence>
<dbReference type="AlphaFoldDB" id="A0A0A1DFL6"/>
<dbReference type="OrthoDB" id="3740959at2"/>
<organism evidence="8 9">
    <name type="scientific">Nocardioides simplex</name>
    <name type="common">Arthrobacter simplex</name>
    <dbReference type="NCBI Taxonomy" id="2045"/>
    <lineage>
        <taxon>Bacteria</taxon>
        <taxon>Bacillati</taxon>
        <taxon>Actinomycetota</taxon>
        <taxon>Actinomycetes</taxon>
        <taxon>Propionibacteriales</taxon>
        <taxon>Nocardioidaceae</taxon>
        <taxon>Pimelobacter</taxon>
    </lineage>
</organism>
<keyword evidence="5" id="KW-0442">Lipid degradation</keyword>